<feature type="compositionally biased region" description="Low complexity" evidence="1">
    <location>
        <begin position="62"/>
        <end position="106"/>
    </location>
</feature>
<keyword evidence="4" id="KW-1185">Reference proteome</keyword>
<dbReference type="InterPro" id="IPR013320">
    <property type="entry name" value="ConA-like_dom_sf"/>
</dbReference>
<dbReference type="AlphaFoldDB" id="A0A939GBC8"/>
<proteinExistence type="predicted"/>
<dbReference type="RefSeq" id="WP_207337479.1">
    <property type="nucleotide sequence ID" value="NZ_JAFMYU010000020.1"/>
</dbReference>
<feature type="region of interest" description="Disordered" evidence="1">
    <location>
        <begin position="50"/>
        <end position="107"/>
    </location>
</feature>
<dbReference type="EMBL" id="JAFMYU010000020">
    <property type="protein sequence ID" value="MBO0933512.1"/>
    <property type="molecule type" value="Genomic_DNA"/>
</dbReference>
<dbReference type="Proteomes" id="UP000664795">
    <property type="component" value="Unassembled WGS sequence"/>
</dbReference>
<dbReference type="Gene3D" id="2.60.120.560">
    <property type="entry name" value="Exo-inulinase, domain 1"/>
    <property type="match status" value="1"/>
</dbReference>
<dbReference type="GO" id="GO:0004553">
    <property type="term" value="F:hydrolase activity, hydrolyzing O-glycosyl compounds"/>
    <property type="evidence" value="ECO:0007669"/>
    <property type="project" value="UniProtKB-ARBA"/>
</dbReference>
<accession>A0A939GBC8</accession>
<feature type="signal peptide" evidence="2">
    <location>
        <begin position="1"/>
        <end position="19"/>
    </location>
</feature>
<protein>
    <recommendedName>
        <fullName evidence="5">3-keto-disaccharide hydrolase domain-containing protein</fullName>
    </recommendedName>
</protein>
<evidence type="ECO:0000313" key="4">
    <source>
        <dbReference type="Proteomes" id="UP000664795"/>
    </source>
</evidence>
<evidence type="ECO:0008006" key="5">
    <source>
        <dbReference type="Google" id="ProtNLM"/>
    </source>
</evidence>
<name>A0A939GBC8_9BACT</name>
<evidence type="ECO:0000256" key="1">
    <source>
        <dbReference type="SAM" id="MobiDB-lite"/>
    </source>
</evidence>
<dbReference type="SUPFAM" id="SSF49899">
    <property type="entry name" value="Concanavalin A-like lectins/glucanases"/>
    <property type="match status" value="1"/>
</dbReference>
<feature type="chain" id="PRO_5037644591" description="3-keto-disaccharide hydrolase domain-containing protein" evidence="2">
    <location>
        <begin position="20"/>
        <end position="300"/>
    </location>
</feature>
<organism evidence="3 4">
    <name type="scientific">Fibrella aquatilis</name>
    <dbReference type="NCBI Taxonomy" id="2817059"/>
    <lineage>
        <taxon>Bacteria</taxon>
        <taxon>Pseudomonadati</taxon>
        <taxon>Bacteroidota</taxon>
        <taxon>Cytophagia</taxon>
        <taxon>Cytophagales</taxon>
        <taxon>Spirosomataceae</taxon>
        <taxon>Fibrella</taxon>
    </lineage>
</organism>
<gene>
    <name evidence="3" type="ORF">J2I48_21050</name>
</gene>
<evidence type="ECO:0000256" key="2">
    <source>
        <dbReference type="SAM" id="SignalP"/>
    </source>
</evidence>
<reference evidence="3 4" key="1">
    <citation type="submission" date="2021-03" db="EMBL/GenBank/DDBJ databases">
        <title>Fibrella sp. HMF5036 genome sequencing and assembly.</title>
        <authorList>
            <person name="Kang H."/>
            <person name="Kim H."/>
            <person name="Bae S."/>
            <person name="Joh K."/>
        </authorList>
    </citation>
    <scope>NUCLEOTIDE SEQUENCE [LARGE SCALE GENOMIC DNA]</scope>
    <source>
        <strain evidence="3 4">HMF5036</strain>
    </source>
</reference>
<comment type="caution">
    <text evidence="3">The sequence shown here is derived from an EMBL/GenBank/DDBJ whole genome shotgun (WGS) entry which is preliminary data.</text>
</comment>
<sequence>MRSLFLFFSIALVSHTAFGQKATVVSAASDWTTLGITATDTVATAVAAKPGRKAKGPKTTLAPTPVAEATKPTAKTTAVAKTPAPKAEAKPVTAKTDAKLATPKAADPAKDKTTSFLETFADNHNGWLVGKRNGFVLEVAKDSYYIRKEKADITRPGRSYIKLPDDLNLNKADTFTVSVEMVVPANSEPDGGLLIGVKDTSNYCQFRLIGTQKVSLYTRVNGTAMATYMPGKPTNAKVPIDPVRNTLTIRRTGDDLHFFINGKEVEDSPHSFRNFKGNGVGFISFTDATKFQYLTVQVGK</sequence>
<dbReference type="GO" id="GO:0005975">
    <property type="term" value="P:carbohydrate metabolic process"/>
    <property type="evidence" value="ECO:0007669"/>
    <property type="project" value="UniProtKB-ARBA"/>
</dbReference>
<evidence type="ECO:0000313" key="3">
    <source>
        <dbReference type="EMBL" id="MBO0933512.1"/>
    </source>
</evidence>
<keyword evidence="2" id="KW-0732">Signal</keyword>